<keyword evidence="3" id="KW-1052">Target cell membrane</keyword>
<keyword evidence="2" id="KW-0268">Exocytosis</keyword>
<keyword evidence="8" id="KW-1053">Target membrane</keyword>
<name>A0A1V9XIH8_9ACAR</name>
<keyword evidence="15" id="KW-1185">Reference proteome</keyword>
<evidence type="ECO:0000256" key="8">
    <source>
        <dbReference type="ARBA" id="ARBA00023298"/>
    </source>
</evidence>
<comment type="subcellular location">
    <subcellularLocation>
        <location evidence="1">Target cell membrane</location>
    </subcellularLocation>
</comment>
<keyword evidence="7" id="KW-0472">Membrane</keyword>
<sequence>LHPFLLLDSGSCIGSPSAVGSAQKRYGLLQRPLCLSIEERLLRSSGQATVWKGTPQENKVKQESSEDLRQCIHSLDVEKMRRLLDELPEGNYQDLGLLQEVCLLKDTSRSSPAIRDFILMLVDFGVDPNSDPRLSSQQYQLSPLATAISNRNVSALRTLLQCSTDLLQLKEVQLKWMTPEMKGVIRQFQPGMWIAVHSGNVADVRRSVSRHSSNYGQTLQELAERQGNEQIIKLISGISPTMKLVHHVLARDERKVRTVLQRSTGGPSPPLRLNLRHLAGQGATVLHYAIRNGDASIARALIGAGAQLFTVMKDNQGVECPVLFTALDESLSPEMVDALISKTIMCESILQQLLYKSQGILEVAVRNRVPLESFNLLLDRSGPLVLAQRNCELSLEAYCDGIDEVVRKWLEEPRARQVLALHGYPRLASVVEAGQEDQLPADAQAFLSALGEYWEWIDYLSESIYNQDIESFQGLSAYQGEACELFHCDLLWNARVREDALPLLHKAVLHKNRSMVVEILNAMEPFESIDILVDEYHRTALHYAHAMKETRQTKEIVSLLYEFGASEHCLDKFGKEPLDFKEHSGTAAMELYLEKVRERHSIPDELEREIWRQKSRKVWEYKVQTHRHPHAHCHNAPGQIHGQRPGKGSRSWEEDSASIESDDGHSWGGWCTLQ</sequence>
<protein>
    <recommendedName>
        <fullName evidence="11">Alpha-latrotoxin</fullName>
    </recommendedName>
</protein>
<dbReference type="OrthoDB" id="432281at2759"/>
<feature type="region of interest" description="Disordered" evidence="13">
    <location>
        <begin position="629"/>
        <end position="667"/>
    </location>
</feature>
<keyword evidence="4" id="KW-0677">Repeat</keyword>
<evidence type="ECO:0000256" key="5">
    <source>
        <dbReference type="ARBA" id="ARBA00023028"/>
    </source>
</evidence>
<evidence type="ECO:0000256" key="4">
    <source>
        <dbReference type="ARBA" id="ARBA00022737"/>
    </source>
</evidence>
<evidence type="ECO:0000256" key="3">
    <source>
        <dbReference type="ARBA" id="ARBA00022537"/>
    </source>
</evidence>
<evidence type="ECO:0000256" key="10">
    <source>
        <dbReference type="ARBA" id="ARBA00049715"/>
    </source>
</evidence>
<keyword evidence="6 12" id="KW-0040">ANK repeat</keyword>
<dbReference type="PROSITE" id="PS50297">
    <property type="entry name" value="ANK_REP_REGION"/>
    <property type="match status" value="1"/>
</dbReference>
<dbReference type="InterPro" id="IPR002110">
    <property type="entry name" value="Ankyrin_rpt"/>
</dbReference>
<evidence type="ECO:0000256" key="13">
    <source>
        <dbReference type="SAM" id="MobiDB-lite"/>
    </source>
</evidence>
<organism evidence="14 15">
    <name type="scientific">Tropilaelaps mercedesae</name>
    <dbReference type="NCBI Taxonomy" id="418985"/>
    <lineage>
        <taxon>Eukaryota</taxon>
        <taxon>Metazoa</taxon>
        <taxon>Ecdysozoa</taxon>
        <taxon>Arthropoda</taxon>
        <taxon>Chelicerata</taxon>
        <taxon>Arachnida</taxon>
        <taxon>Acari</taxon>
        <taxon>Parasitiformes</taxon>
        <taxon>Mesostigmata</taxon>
        <taxon>Gamasina</taxon>
        <taxon>Dermanyssoidea</taxon>
        <taxon>Laelapidae</taxon>
        <taxon>Tropilaelaps</taxon>
    </lineage>
</organism>
<keyword evidence="5" id="KW-0800">Toxin</keyword>
<gene>
    <name evidence="14" type="ORF">BIW11_09912</name>
</gene>
<dbReference type="Gene3D" id="1.25.40.20">
    <property type="entry name" value="Ankyrin repeat-containing domain"/>
    <property type="match status" value="3"/>
</dbReference>
<dbReference type="SUPFAM" id="SSF48403">
    <property type="entry name" value="Ankyrin repeat"/>
    <property type="match status" value="1"/>
</dbReference>
<dbReference type="Pfam" id="PF00023">
    <property type="entry name" value="Ank"/>
    <property type="match status" value="1"/>
</dbReference>
<evidence type="ECO:0000313" key="15">
    <source>
        <dbReference type="Proteomes" id="UP000192247"/>
    </source>
</evidence>
<dbReference type="GO" id="GO:0006887">
    <property type="term" value="P:exocytosis"/>
    <property type="evidence" value="ECO:0007669"/>
    <property type="project" value="UniProtKB-KW"/>
</dbReference>
<dbReference type="GO" id="GO:0044231">
    <property type="term" value="C:host cell presynaptic membrane"/>
    <property type="evidence" value="ECO:0007669"/>
    <property type="project" value="UniProtKB-KW"/>
</dbReference>
<comment type="subunit">
    <text evidence="10">Homotetramer in membranes.</text>
</comment>
<dbReference type="EMBL" id="MNPL01010364">
    <property type="protein sequence ID" value="OQR73162.1"/>
    <property type="molecule type" value="Genomic_DNA"/>
</dbReference>
<keyword evidence="5" id="KW-0528">Neurotoxin</keyword>
<comment type="similarity">
    <text evidence="9">Belongs to the cationic peptide 01 (latrotoxin) family. 03 (alpha-latrotoxin) subfamily.</text>
</comment>
<dbReference type="PANTHER" id="PTHR24198:SF165">
    <property type="entry name" value="ANKYRIN REPEAT-CONTAINING PROTEIN-RELATED"/>
    <property type="match status" value="1"/>
</dbReference>
<evidence type="ECO:0000256" key="7">
    <source>
        <dbReference type="ARBA" id="ARBA00023136"/>
    </source>
</evidence>
<comment type="caution">
    <text evidence="14">The sequence shown here is derived from an EMBL/GenBank/DDBJ whole genome shotgun (WGS) entry which is preliminary data.</text>
</comment>
<dbReference type="PROSITE" id="PS50088">
    <property type="entry name" value="ANK_REPEAT"/>
    <property type="match status" value="1"/>
</dbReference>
<dbReference type="InterPro" id="IPR036770">
    <property type="entry name" value="Ankyrin_rpt-contain_sf"/>
</dbReference>
<evidence type="ECO:0000256" key="9">
    <source>
        <dbReference type="ARBA" id="ARBA00049657"/>
    </source>
</evidence>
<evidence type="ECO:0000256" key="2">
    <source>
        <dbReference type="ARBA" id="ARBA00022483"/>
    </source>
</evidence>
<feature type="non-terminal residue" evidence="14">
    <location>
        <position position="1"/>
    </location>
</feature>
<evidence type="ECO:0000313" key="14">
    <source>
        <dbReference type="EMBL" id="OQR73162.1"/>
    </source>
</evidence>
<dbReference type="Proteomes" id="UP000192247">
    <property type="component" value="Unassembled WGS sequence"/>
</dbReference>
<evidence type="ECO:0000256" key="1">
    <source>
        <dbReference type="ARBA" id="ARBA00004175"/>
    </source>
</evidence>
<reference evidence="14 15" key="1">
    <citation type="journal article" date="2017" name="Gigascience">
        <title>Draft genome of the honey bee ectoparasitic mite, Tropilaelaps mercedesae, is shaped by the parasitic life history.</title>
        <authorList>
            <person name="Dong X."/>
            <person name="Armstrong S.D."/>
            <person name="Xia D."/>
            <person name="Makepeace B.L."/>
            <person name="Darby A.C."/>
            <person name="Kadowaki T."/>
        </authorList>
    </citation>
    <scope>NUCLEOTIDE SEQUENCE [LARGE SCALE GENOMIC DNA]</scope>
    <source>
        <strain evidence="14">Wuxi-XJTLU</strain>
    </source>
</reference>
<dbReference type="AlphaFoldDB" id="A0A1V9XIH8"/>
<keyword evidence="5" id="KW-0638">Presynaptic neurotoxin</keyword>
<evidence type="ECO:0000256" key="12">
    <source>
        <dbReference type="PROSITE-ProRule" id="PRU00023"/>
    </source>
</evidence>
<evidence type="ECO:0000256" key="6">
    <source>
        <dbReference type="ARBA" id="ARBA00023043"/>
    </source>
</evidence>
<proteinExistence type="inferred from homology"/>
<evidence type="ECO:0000256" key="11">
    <source>
        <dbReference type="ARBA" id="ARBA00049811"/>
    </source>
</evidence>
<accession>A0A1V9XIH8</accession>
<dbReference type="GO" id="GO:0044218">
    <property type="term" value="C:other organism cell membrane"/>
    <property type="evidence" value="ECO:0007669"/>
    <property type="project" value="UniProtKB-KW"/>
</dbReference>
<dbReference type="PANTHER" id="PTHR24198">
    <property type="entry name" value="ANKYRIN REPEAT AND PROTEIN KINASE DOMAIN-CONTAINING PROTEIN"/>
    <property type="match status" value="1"/>
</dbReference>
<feature type="repeat" description="ANK" evidence="12">
    <location>
        <begin position="281"/>
        <end position="313"/>
    </location>
</feature>
<dbReference type="SMART" id="SM00248">
    <property type="entry name" value="ANK"/>
    <property type="match status" value="5"/>
</dbReference>
<dbReference type="InParanoid" id="A0A1V9XIH8"/>